<feature type="compositionally biased region" description="Basic and acidic residues" evidence="11">
    <location>
        <begin position="8"/>
        <end position="19"/>
    </location>
</feature>
<dbReference type="InterPro" id="IPR003661">
    <property type="entry name" value="HisK_dim/P_dom"/>
</dbReference>
<evidence type="ECO:0000259" key="14">
    <source>
        <dbReference type="PROSITE" id="PS50885"/>
    </source>
</evidence>
<keyword evidence="8" id="KW-0067">ATP-binding</keyword>
<proteinExistence type="predicted"/>
<dbReference type="Gene3D" id="1.10.287.130">
    <property type="match status" value="1"/>
</dbReference>
<evidence type="ECO:0000256" key="12">
    <source>
        <dbReference type="SAM" id="Phobius"/>
    </source>
</evidence>
<evidence type="ECO:0000256" key="4">
    <source>
        <dbReference type="ARBA" id="ARBA00022553"/>
    </source>
</evidence>
<comment type="catalytic activity">
    <reaction evidence="1">
        <text>ATP + protein L-histidine = ADP + protein N-phospho-L-histidine.</text>
        <dbReference type="EC" id="2.7.13.3"/>
    </reaction>
</comment>
<dbReference type="SUPFAM" id="SSF47384">
    <property type="entry name" value="Homodimeric domain of signal transducing histidine kinase"/>
    <property type="match status" value="1"/>
</dbReference>
<dbReference type="GO" id="GO:0016020">
    <property type="term" value="C:membrane"/>
    <property type="evidence" value="ECO:0007669"/>
    <property type="project" value="UniProtKB-SubCell"/>
</dbReference>
<evidence type="ECO:0000256" key="6">
    <source>
        <dbReference type="ARBA" id="ARBA00022741"/>
    </source>
</evidence>
<dbReference type="InterPro" id="IPR036890">
    <property type="entry name" value="HATPase_C_sf"/>
</dbReference>
<dbReference type="InterPro" id="IPR004358">
    <property type="entry name" value="Sig_transdc_His_kin-like_C"/>
</dbReference>
<dbReference type="SMART" id="SM00304">
    <property type="entry name" value="HAMP"/>
    <property type="match status" value="1"/>
</dbReference>
<keyword evidence="9" id="KW-0902">Two-component regulatory system</keyword>
<keyword evidence="12" id="KW-1133">Transmembrane helix</keyword>
<dbReference type="EC" id="2.7.13.3" evidence="3"/>
<organism evidence="15 16">
    <name type="scientific">Tectimicrobiota bacterium</name>
    <dbReference type="NCBI Taxonomy" id="2528274"/>
    <lineage>
        <taxon>Bacteria</taxon>
        <taxon>Pseudomonadati</taxon>
        <taxon>Nitrospinota/Tectimicrobiota group</taxon>
        <taxon>Candidatus Tectimicrobiota</taxon>
    </lineage>
</organism>
<dbReference type="PANTHER" id="PTHR43065:SF10">
    <property type="entry name" value="PEROXIDE STRESS-ACTIVATED HISTIDINE KINASE MAK3"/>
    <property type="match status" value="1"/>
</dbReference>
<dbReference type="Pfam" id="PF00512">
    <property type="entry name" value="HisKA"/>
    <property type="match status" value="1"/>
</dbReference>
<evidence type="ECO:0000256" key="3">
    <source>
        <dbReference type="ARBA" id="ARBA00012438"/>
    </source>
</evidence>
<feature type="domain" description="Histidine kinase" evidence="13">
    <location>
        <begin position="295"/>
        <end position="504"/>
    </location>
</feature>
<gene>
    <name evidence="15" type="ORF">HYY20_11730</name>
</gene>
<keyword evidence="5" id="KW-0808">Transferase</keyword>
<dbReference type="SUPFAM" id="SSF158472">
    <property type="entry name" value="HAMP domain-like"/>
    <property type="match status" value="1"/>
</dbReference>
<feature type="domain" description="HAMP" evidence="14">
    <location>
        <begin position="212"/>
        <end position="264"/>
    </location>
</feature>
<comment type="caution">
    <text evidence="15">The sequence shown here is derived from an EMBL/GenBank/DDBJ whole genome shotgun (WGS) entry which is preliminary data.</text>
</comment>
<dbReference type="Gene3D" id="6.10.340.10">
    <property type="match status" value="1"/>
</dbReference>
<dbReference type="SMART" id="SM00388">
    <property type="entry name" value="HisKA"/>
    <property type="match status" value="1"/>
</dbReference>
<sequence>MKRVGGRKGADHEGRDEAGRLAGPEHFGTKLVVSLVLSIMVLMVGYRYWRLLEWRKILFSQQARKVHAVSRTLQVAIENTLKRGRWEDLESLFREVQDLSGIDRVTLFRGDGSILLSSPPSATRAAVSVPTIQRVLKEKKPEGFLGKEEGQQRFHYFTLVRRAWHGSPSVLEVVVSTSLIEQILATRRSEIIFGGLFMGVLILSLSWYFTRRNISRPIAQLIRSARTIGSGDLSPRIPVNRKDELGSLAVEFNRMAEGLERARDRLLEATKRKIELERQLQHSEKLAAVGRLAAGLAHEIGTPLNVISGRAEYLLADMEEEDPKARSLRTIVVQIERITRIIDRLLGYARAHSPQIVLTSLARVLSSVLALLDHELDRRGIQVELKLPPGLPHLAVDPHMLQQVFINLLLNALDAMPEGDRVRIAAEARNDWMEVSVEDAGCGIPAADIPRIFDPFFTTKKPGKGTGLGLSVISGIIQEHGGRIEVTSQVGVGTTFRIHLPRYPDQASGPAIHLATLPDGLPEASSD</sequence>
<keyword evidence="12" id="KW-0472">Membrane</keyword>
<feature type="transmembrane region" description="Helical" evidence="12">
    <location>
        <begin position="191"/>
        <end position="209"/>
    </location>
</feature>
<dbReference type="SMART" id="SM00387">
    <property type="entry name" value="HATPase_c"/>
    <property type="match status" value="1"/>
</dbReference>
<dbReference type="SUPFAM" id="SSF55874">
    <property type="entry name" value="ATPase domain of HSP90 chaperone/DNA topoisomerase II/histidine kinase"/>
    <property type="match status" value="1"/>
</dbReference>
<dbReference type="Pfam" id="PF02518">
    <property type="entry name" value="HATPase_c"/>
    <property type="match status" value="1"/>
</dbReference>
<feature type="coiled-coil region" evidence="10">
    <location>
        <begin position="259"/>
        <end position="286"/>
    </location>
</feature>
<dbReference type="Gene3D" id="3.30.565.10">
    <property type="entry name" value="Histidine kinase-like ATPase, C-terminal domain"/>
    <property type="match status" value="1"/>
</dbReference>
<evidence type="ECO:0000313" key="15">
    <source>
        <dbReference type="EMBL" id="MBI2877541.1"/>
    </source>
</evidence>
<protein>
    <recommendedName>
        <fullName evidence="3">histidine kinase</fullName>
        <ecNumber evidence="3">2.7.13.3</ecNumber>
    </recommendedName>
</protein>
<dbReference type="GO" id="GO:0005524">
    <property type="term" value="F:ATP binding"/>
    <property type="evidence" value="ECO:0007669"/>
    <property type="project" value="UniProtKB-KW"/>
</dbReference>
<feature type="region of interest" description="Disordered" evidence="11">
    <location>
        <begin position="1"/>
        <end position="21"/>
    </location>
</feature>
<evidence type="ECO:0000256" key="8">
    <source>
        <dbReference type="ARBA" id="ARBA00022840"/>
    </source>
</evidence>
<evidence type="ECO:0000256" key="2">
    <source>
        <dbReference type="ARBA" id="ARBA00004370"/>
    </source>
</evidence>
<keyword evidence="6" id="KW-0547">Nucleotide-binding</keyword>
<dbReference type="InterPro" id="IPR005467">
    <property type="entry name" value="His_kinase_dom"/>
</dbReference>
<dbReference type="EMBL" id="JACPRF010000359">
    <property type="protein sequence ID" value="MBI2877541.1"/>
    <property type="molecule type" value="Genomic_DNA"/>
</dbReference>
<comment type="subcellular location">
    <subcellularLocation>
        <location evidence="2">Membrane</location>
    </subcellularLocation>
</comment>
<dbReference type="AlphaFoldDB" id="A0A932CQB0"/>
<feature type="transmembrane region" description="Helical" evidence="12">
    <location>
        <begin position="31"/>
        <end position="49"/>
    </location>
</feature>
<reference evidence="15" key="1">
    <citation type="submission" date="2020-07" db="EMBL/GenBank/DDBJ databases">
        <title>Huge and variable diversity of episymbiotic CPR bacteria and DPANN archaea in groundwater ecosystems.</title>
        <authorList>
            <person name="He C.Y."/>
            <person name="Keren R."/>
            <person name="Whittaker M."/>
            <person name="Farag I.F."/>
            <person name="Doudna J."/>
            <person name="Cate J.H.D."/>
            <person name="Banfield J.F."/>
        </authorList>
    </citation>
    <scope>NUCLEOTIDE SEQUENCE</scope>
    <source>
        <strain evidence="15">NC_groundwater_672_Ag_B-0.1um_62_36</strain>
    </source>
</reference>
<keyword evidence="4" id="KW-0597">Phosphoprotein</keyword>
<dbReference type="CDD" id="cd06225">
    <property type="entry name" value="HAMP"/>
    <property type="match status" value="1"/>
</dbReference>
<dbReference type="InterPro" id="IPR036097">
    <property type="entry name" value="HisK_dim/P_sf"/>
</dbReference>
<dbReference type="GO" id="GO:0000155">
    <property type="term" value="F:phosphorelay sensor kinase activity"/>
    <property type="evidence" value="ECO:0007669"/>
    <property type="project" value="InterPro"/>
</dbReference>
<evidence type="ECO:0000259" key="13">
    <source>
        <dbReference type="PROSITE" id="PS50109"/>
    </source>
</evidence>
<name>A0A932CQB0_UNCTE</name>
<dbReference type="PANTHER" id="PTHR43065">
    <property type="entry name" value="SENSOR HISTIDINE KINASE"/>
    <property type="match status" value="1"/>
</dbReference>
<dbReference type="Proteomes" id="UP000769766">
    <property type="component" value="Unassembled WGS sequence"/>
</dbReference>
<keyword evidence="10" id="KW-0175">Coiled coil</keyword>
<keyword evidence="7" id="KW-0418">Kinase</keyword>
<dbReference type="InterPro" id="IPR003660">
    <property type="entry name" value="HAMP_dom"/>
</dbReference>
<dbReference type="PRINTS" id="PR00344">
    <property type="entry name" value="BCTRLSENSOR"/>
</dbReference>
<evidence type="ECO:0000256" key="9">
    <source>
        <dbReference type="ARBA" id="ARBA00023012"/>
    </source>
</evidence>
<dbReference type="Pfam" id="PF00672">
    <property type="entry name" value="HAMP"/>
    <property type="match status" value="1"/>
</dbReference>
<evidence type="ECO:0000313" key="16">
    <source>
        <dbReference type="Proteomes" id="UP000769766"/>
    </source>
</evidence>
<evidence type="ECO:0000256" key="1">
    <source>
        <dbReference type="ARBA" id="ARBA00000085"/>
    </source>
</evidence>
<keyword evidence="12" id="KW-0812">Transmembrane</keyword>
<dbReference type="PROSITE" id="PS50885">
    <property type="entry name" value="HAMP"/>
    <property type="match status" value="1"/>
</dbReference>
<dbReference type="CDD" id="cd00082">
    <property type="entry name" value="HisKA"/>
    <property type="match status" value="1"/>
</dbReference>
<dbReference type="Gene3D" id="3.30.450.290">
    <property type="match status" value="1"/>
</dbReference>
<evidence type="ECO:0000256" key="7">
    <source>
        <dbReference type="ARBA" id="ARBA00022777"/>
    </source>
</evidence>
<evidence type="ECO:0000256" key="11">
    <source>
        <dbReference type="SAM" id="MobiDB-lite"/>
    </source>
</evidence>
<accession>A0A932CQB0</accession>
<evidence type="ECO:0000256" key="10">
    <source>
        <dbReference type="SAM" id="Coils"/>
    </source>
</evidence>
<dbReference type="InterPro" id="IPR003594">
    <property type="entry name" value="HATPase_dom"/>
</dbReference>
<evidence type="ECO:0000256" key="5">
    <source>
        <dbReference type="ARBA" id="ARBA00022679"/>
    </source>
</evidence>
<dbReference type="PROSITE" id="PS50109">
    <property type="entry name" value="HIS_KIN"/>
    <property type="match status" value="1"/>
</dbReference>